<feature type="repeat" description="PPR" evidence="3">
    <location>
        <begin position="386"/>
        <end position="420"/>
    </location>
</feature>
<sequence>MLPNLLRRTTIISHRALSSACASPSSWLSTPGNPLMRWPSPPDPDVDPSMLNLPCQVSQPSPPRISFGVEGHEDDTRTAAAASTIVKLLRTTTDTCHLDSALLRCGVSPSAPIVTAVLRAGDLPSVVIVAIYRWARPHLNPTLFVSFIDLLAKSRAFDSAWSILLEDAPRPLSAFAALFRRYARTGMPSAAIRVFEYVRRHPEDVSPEEDDDAFELLIDALCKEGYPRVAAEFLDRTRKEVSAAPSVRVYNMLLHGWFRSRKLRKAELLWDQMRREGVRPTVVTYGTLIEGLCRMRRPEQAITLLEEMRAAGIVANPVTCNPIIDALSENGRFKDALGMLEKLPLYGVSPNISTFNSLVKGACKNGDLAGASNVLKMMIGRNILPSVTTYNYFFRFFSKFGKIEEGMNLYTKMIHLGYSPDRLTYQLLIKMLCEKERLELAVQLIGEMSRNGFDLDLDTSTMLVHLLCRMRRFEEASFEFESMIKRGIVPQYITYQMVVKELKRSGMLELERKVSDLMKSVRHSVNLPDTYRERKRDCIFERRNSIIKKAEKMSDALRIHKDSKESIRLKSSNEIAMESASKLITDIRRRVYAVQSYNIIDSSEGSEIY</sequence>
<evidence type="ECO:0000313" key="5">
    <source>
        <dbReference type="Proteomes" id="UP001327560"/>
    </source>
</evidence>
<dbReference type="Proteomes" id="UP001327560">
    <property type="component" value="Chromosome 9"/>
</dbReference>
<accession>A0AAQ3L5H8</accession>
<evidence type="ECO:0000256" key="2">
    <source>
        <dbReference type="ARBA" id="ARBA00022737"/>
    </source>
</evidence>
<organism evidence="4 5">
    <name type="scientific">Canna indica</name>
    <name type="common">Indian-shot</name>
    <dbReference type="NCBI Taxonomy" id="4628"/>
    <lineage>
        <taxon>Eukaryota</taxon>
        <taxon>Viridiplantae</taxon>
        <taxon>Streptophyta</taxon>
        <taxon>Embryophyta</taxon>
        <taxon>Tracheophyta</taxon>
        <taxon>Spermatophyta</taxon>
        <taxon>Magnoliopsida</taxon>
        <taxon>Liliopsida</taxon>
        <taxon>Zingiberales</taxon>
        <taxon>Cannaceae</taxon>
        <taxon>Canna</taxon>
    </lineage>
</organism>
<dbReference type="PROSITE" id="PS51375">
    <property type="entry name" value="PPR"/>
    <property type="match status" value="7"/>
</dbReference>
<protein>
    <recommendedName>
        <fullName evidence="6">Pentatricopeptide repeat-containing protein</fullName>
    </recommendedName>
</protein>
<gene>
    <name evidence="4" type="ORF">Cni_G29240</name>
</gene>
<name>A0AAQ3L5H8_9LILI</name>
<keyword evidence="2" id="KW-0677">Repeat</keyword>
<feature type="repeat" description="PPR" evidence="3">
    <location>
        <begin position="281"/>
        <end position="315"/>
    </location>
</feature>
<evidence type="ECO:0000313" key="4">
    <source>
        <dbReference type="EMBL" id="WOL20435.1"/>
    </source>
</evidence>
<evidence type="ECO:0008006" key="6">
    <source>
        <dbReference type="Google" id="ProtNLM"/>
    </source>
</evidence>
<proteinExistence type="inferred from homology"/>
<dbReference type="Pfam" id="PF01535">
    <property type="entry name" value="PPR"/>
    <property type="match status" value="1"/>
</dbReference>
<dbReference type="InterPro" id="IPR011990">
    <property type="entry name" value="TPR-like_helical_dom_sf"/>
</dbReference>
<comment type="similarity">
    <text evidence="1">Belongs to the PPR family. P subfamily.</text>
</comment>
<feature type="repeat" description="PPR" evidence="3">
    <location>
        <begin position="246"/>
        <end position="280"/>
    </location>
</feature>
<dbReference type="InterPro" id="IPR002885">
    <property type="entry name" value="PPR_rpt"/>
</dbReference>
<dbReference type="Gene3D" id="1.25.40.10">
    <property type="entry name" value="Tetratricopeptide repeat domain"/>
    <property type="match status" value="3"/>
</dbReference>
<dbReference type="AlphaFoldDB" id="A0AAQ3L5H8"/>
<dbReference type="PANTHER" id="PTHR46128">
    <property type="entry name" value="MITOCHONDRIAL GROUP I INTRON SPLICING FACTOR CCM1"/>
    <property type="match status" value="1"/>
</dbReference>
<dbReference type="EMBL" id="CP136898">
    <property type="protein sequence ID" value="WOL20435.1"/>
    <property type="molecule type" value="Genomic_DNA"/>
</dbReference>
<feature type="repeat" description="PPR" evidence="3">
    <location>
        <begin position="456"/>
        <end position="490"/>
    </location>
</feature>
<feature type="repeat" description="PPR" evidence="3">
    <location>
        <begin position="421"/>
        <end position="455"/>
    </location>
</feature>
<evidence type="ECO:0000256" key="1">
    <source>
        <dbReference type="ARBA" id="ARBA00007626"/>
    </source>
</evidence>
<dbReference type="Pfam" id="PF13812">
    <property type="entry name" value="PPR_3"/>
    <property type="match status" value="1"/>
</dbReference>
<feature type="repeat" description="PPR" evidence="3">
    <location>
        <begin position="316"/>
        <end position="350"/>
    </location>
</feature>
<dbReference type="InterPro" id="IPR050872">
    <property type="entry name" value="PPR_P_subfamily"/>
</dbReference>
<dbReference type="PANTHER" id="PTHR46128:SF211">
    <property type="entry name" value="PENTACOTRIPEPTIDE-REPEAT REGION OF PRORP DOMAIN-CONTAINING PROTEIN"/>
    <property type="match status" value="1"/>
</dbReference>
<dbReference type="NCBIfam" id="TIGR00756">
    <property type="entry name" value="PPR"/>
    <property type="match status" value="6"/>
</dbReference>
<evidence type="ECO:0000256" key="3">
    <source>
        <dbReference type="PROSITE-ProRule" id="PRU00708"/>
    </source>
</evidence>
<reference evidence="4 5" key="1">
    <citation type="submission" date="2023-10" db="EMBL/GenBank/DDBJ databases">
        <title>Chromosome-scale genome assembly provides insights into flower coloration mechanisms of Canna indica.</title>
        <authorList>
            <person name="Li C."/>
        </authorList>
    </citation>
    <scope>NUCLEOTIDE SEQUENCE [LARGE SCALE GENOMIC DNA]</scope>
    <source>
        <tissue evidence="4">Flower</tissue>
    </source>
</reference>
<keyword evidence="5" id="KW-1185">Reference proteome</keyword>
<dbReference type="Pfam" id="PF13041">
    <property type="entry name" value="PPR_2"/>
    <property type="match status" value="3"/>
</dbReference>
<feature type="repeat" description="PPR" evidence="3">
    <location>
        <begin position="351"/>
        <end position="385"/>
    </location>
</feature>